<gene>
    <name evidence="1" type="ORF">CIB84_015142</name>
</gene>
<keyword evidence="2" id="KW-1185">Reference proteome</keyword>
<protein>
    <submittedName>
        <fullName evidence="1">Uncharacterized protein</fullName>
    </submittedName>
</protein>
<comment type="caution">
    <text evidence="1">The sequence shown here is derived from an EMBL/GenBank/DDBJ whole genome shotgun (WGS) entry which is preliminary data.</text>
</comment>
<dbReference type="EMBL" id="PPHD01073361">
    <property type="protein sequence ID" value="POI21108.1"/>
    <property type="molecule type" value="Genomic_DNA"/>
</dbReference>
<organism evidence="1 2">
    <name type="scientific">Bambusicola thoracicus</name>
    <name type="common">Chinese bamboo-partridge</name>
    <name type="synonym">Perdix thoracica</name>
    <dbReference type="NCBI Taxonomy" id="9083"/>
    <lineage>
        <taxon>Eukaryota</taxon>
        <taxon>Metazoa</taxon>
        <taxon>Chordata</taxon>
        <taxon>Craniata</taxon>
        <taxon>Vertebrata</taxon>
        <taxon>Euteleostomi</taxon>
        <taxon>Archelosauria</taxon>
        <taxon>Archosauria</taxon>
        <taxon>Dinosauria</taxon>
        <taxon>Saurischia</taxon>
        <taxon>Theropoda</taxon>
        <taxon>Coelurosauria</taxon>
        <taxon>Aves</taxon>
        <taxon>Neognathae</taxon>
        <taxon>Galloanserae</taxon>
        <taxon>Galliformes</taxon>
        <taxon>Phasianidae</taxon>
        <taxon>Perdicinae</taxon>
        <taxon>Bambusicola</taxon>
    </lineage>
</organism>
<sequence>MEEGVEGATALALPSVVALEEVAAAEAGSATAHIPHPGEVEVVDSAEASAAGASITWVAAEGLLRVGVMAVEAEWVAMEEE</sequence>
<evidence type="ECO:0000313" key="1">
    <source>
        <dbReference type="EMBL" id="POI21108.1"/>
    </source>
</evidence>
<name>A0A2P4SAG4_BAMTH</name>
<accession>A0A2P4SAG4</accession>
<proteinExistence type="predicted"/>
<evidence type="ECO:0000313" key="2">
    <source>
        <dbReference type="Proteomes" id="UP000237246"/>
    </source>
</evidence>
<dbReference type="Proteomes" id="UP000237246">
    <property type="component" value="Unassembled WGS sequence"/>
</dbReference>
<reference evidence="1 2" key="1">
    <citation type="submission" date="2018-01" db="EMBL/GenBank/DDBJ databases">
        <title>Comparison of the Chinese Bamboo Partridge and Red Junglefowl genome sequences highlights the importance of demography in genome evolution.</title>
        <authorList>
            <person name="Tiley G.P."/>
            <person name="Kimball R.T."/>
            <person name="Braun E.L."/>
            <person name="Burleigh J.G."/>
        </authorList>
    </citation>
    <scope>NUCLEOTIDE SEQUENCE [LARGE SCALE GENOMIC DNA]</scope>
    <source>
        <strain evidence="1">RTK389</strain>
        <tissue evidence="1">Blood</tissue>
    </source>
</reference>
<dbReference type="AlphaFoldDB" id="A0A2P4SAG4"/>